<feature type="transmembrane region" description="Helical" evidence="2">
    <location>
        <begin position="37"/>
        <end position="57"/>
    </location>
</feature>
<dbReference type="Proteomes" id="UP001226160">
    <property type="component" value="Unassembled WGS sequence"/>
</dbReference>
<dbReference type="RefSeq" id="WP_018119908.1">
    <property type="nucleotide sequence ID" value="NZ_CABIYR010000003.1"/>
</dbReference>
<organism evidence="4 5">
    <name type="scientific">Corynebacterium propinquum</name>
    <dbReference type="NCBI Taxonomy" id="43769"/>
    <lineage>
        <taxon>Bacteria</taxon>
        <taxon>Bacillati</taxon>
        <taxon>Actinomycetota</taxon>
        <taxon>Actinomycetes</taxon>
        <taxon>Mycobacteriales</taxon>
        <taxon>Corynebacteriaceae</taxon>
        <taxon>Corynebacterium</taxon>
    </lineage>
</organism>
<evidence type="ECO:0000313" key="3">
    <source>
        <dbReference type="EMBL" id="MDK4300269.1"/>
    </source>
</evidence>
<evidence type="ECO:0000313" key="4">
    <source>
        <dbReference type="EMBL" id="MDK4325533.1"/>
    </source>
</evidence>
<proteinExistence type="predicted"/>
<keyword evidence="2" id="KW-0472">Membrane</keyword>
<name>A0AAP4BTL8_9CORY</name>
<dbReference type="EMBL" id="JASNVK010000004">
    <property type="protein sequence ID" value="MDK4300269.1"/>
    <property type="molecule type" value="Genomic_DNA"/>
</dbReference>
<evidence type="ECO:0000256" key="1">
    <source>
        <dbReference type="SAM" id="MobiDB-lite"/>
    </source>
</evidence>
<dbReference type="GeneID" id="64189135"/>
<keyword evidence="6" id="KW-1185">Reference proteome</keyword>
<accession>A0AAP4BTL8</accession>
<dbReference type="EMBL" id="JASNVP010000003">
    <property type="protein sequence ID" value="MDK4325533.1"/>
    <property type="molecule type" value="Genomic_DNA"/>
</dbReference>
<feature type="region of interest" description="Disordered" evidence="1">
    <location>
        <begin position="1"/>
        <end position="27"/>
    </location>
</feature>
<sequence>MSTRKRARYGSRGSTGPNGSKGSIGSTTSGNNLTGKILVALVVLMLAIGSWGLFRLFNADTPAAEITLLSQEYPDDDTLRVWVDITRDDPEVPAYCIVQAFNYEKAEVGRVEIPMAPGEKRTERLSVDVPVRAGEKAVAGGVYGCSGTIPAHLKLGD</sequence>
<gene>
    <name evidence="3" type="ORF">QPX45_03240</name>
    <name evidence="4" type="ORF">QPX54_03260</name>
</gene>
<feature type="compositionally biased region" description="Low complexity" evidence="1">
    <location>
        <begin position="18"/>
        <end position="27"/>
    </location>
</feature>
<evidence type="ECO:0000313" key="5">
    <source>
        <dbReference type="Proteomes" id="UP001226160"/>
    </source>
</evidence>
<evidence type="ECO:0000313" key="6">
    <source>
        <dbReference type="Proteomes" id="UP001243856"/>
    </source>
</evidence>
<evidence type="ECO:0000256" key="2">
    <source>
        <dbReference type="SAM" id="Phobius"/>
    </source>
</evidence>
<dbReference type="AlphaFoldDB" id="A0AAP4BTL8"/>
<reference evidence="4 6" key="1">
    <citation type="submission" date="2023-05" db="EMBL/GenBank/DDBJ databases">
        <title>Metabolic capabilities are highly conserved among human nasal-associated Corynebacterium species in pangenomic analyses.</title>
        <authorList>
            <person name="Tran T.H."/>
            <person name="Roberts A.Q."/>
            <person name="Escapa I.F."/>
            <person name="Gao W."/>
            <person name="Conlan S."/>
            <person name="Kong H."/>
            <person name="Segre J.A."/>
            <person name="Kelly M.S."/>
            <person name="Lemon K.P."/>
        </authorList>
    </citation>
    <scope>NUCLEOTIDE SEQUENCE</scope>
    <source>
        <strain evidence="4">KPL2654</strain>
        <strain evidence="3 6">KPL2811</strain>
    </source>
</reference>
<dbReference type="Proteomes" id="UP001243856">
    <property type="component" value="Unassembled WGS sequence"/>
</dbReference>
<keyword evidence="2" id="KW-1133">Transmembrane helix</keyword>
<comment type="caution">
    <text evidence="4">The sequence shown here is derived from an EMBL/GenBank/DDBJ whole genome shotgun (WGS) entry which is preliminary data.</text>
</comment>
<dbReference type="Pfam" id="PF14155">
    <property type="entry name" value="DUF4307"/>
    <property type="match status" value="1"/>
</dbReference>
<protein>
    <submittedName>
        <fullName evidence="4">DUF4307 domain-containing protein</fullName>
    </submittedName>
</protein>
<keyword evidence="2" id="KW-0812">Transmembrane</keyword>
<dbReference type="InterPro" id="IPR025443">
    <property type="entry name" value="DUF4307"/>
</dbReference>